<accession>A0A6P5SYQ2</accession>
<reference evidence="3" key="1">
    <citation type="submission" date="2025-08" db="UniProtKB">
        <authorList>
            <consortium name="RefSeq"/>
        </authorList>
    </citation>
    <scope>IDENTIFICATION</scope>
</reference>
<proteinExistence type="predicted"/>
<feature type="region of interest" description="Disordered" evidence="1">
    <location>
        <begin position="19"/>
        <end position="48"/>
    </location>
</feature>
<dbReference type="PANTHER" id="PTHR33156:SF39">
    <property type="entry name" value="PROTEIN NONRESPONDING TO OXYLIPINS 2, MITOCHONDRIAL"/>
    <property type="match status" value="1"/>
</dbReference>
<organism evidence="2 3">
    <name type="scientific">Prunus avium</name>
    <name type="common">Cherry</name>
    <name type="synonym">Cerasus avium</name>
    <dbReference type="NCBI Taxonomy" id="42229"/>
    <lineage>
        <taxon>Eukaryota</taxon>
        <taxon>Viridiplantae</taxon>
        <taxon>Streptophyta</taxon>
        <taxon>Embryophyta</taxon>
        <taxon>Tracheophyta</taxon>
        <taxon>Spermatophyta</taxon>
        <taxon>Magnoliopsida</taxon>
        <taxon>eudicotyledons</taxon>
        <taxon>Gunneridae</taxon>
        <taxon>Pentapetalae</taxon>
        <taxon>rosids</taxon>
        <taxon>fabids</taxon>
        <taxon>Rosales</taxon>
        <taxon>Rosaceae</taxon>
        <taxon>Amygdaloideae</taxon>
        <taxon>Amygdaleae</taxon>
        <taxon>Prunus</taxon>
    </lineage>
</organism>
<dbReference type="GeneID" id="110761161"/>
<evidence type="ECO:0000313" key="3">
    <source>
        <dbReference type="RefSeq" id="XP_021819262.1"/>
    </source>
</evidence>
<dbReference type="Proteomes" id="UP000515124">
    <property type="component" value="Unplaced"/>
</dbReference>
<keyword evidence="2" id="KW-1185">Reference proteome</keyword>
<dbReference type="PANTHER" id="PTHR33156">
    <property type="entry name" value="OS02G0230000 PROTEIN"/>
    <property type="match status" value="1"/>
</dbReference>
<dbReference type="RefSeq" id="XP_021819262.1">
    <property type="nucleotide sequence ID" value="XM_021963570.1"/>
</dbReference>
<name>A0A6P5SYQ2_PRUAV</name>
<sequence length="93" mass="10062">MASRCRSFSKPAFSFLKSTVNKPTVNPRPMSSLPTTRPSLTHSSFRPTPQLGSLQSLLPFHSAVSSARLTSCLGIDSRSSRSLSQELGLSVPR</sequence>
<evidence type="ECO:0000256" key="1">
    <source>
        <dbReference type="SAM" id="MobiDB-lite"/>
    </source>
</evidence>
<evidence type="ECO:0000313" key="2">
    <source>
        <dbReference type="Proteomes" id="UP000515124"/>
    </source>
</evidence>
<dbReference type="InterPro" id="IPR043459">
    <property type="entry name" value="NFD6/NOXY2-like"/>
</dbReference>
<dbReference type="KEGG" id="pavi:110761161"/>
<gene>
    <name evidence="3" type="primary">LOC110761161</name>
</gene>
<dbReference type="AlphaFoldDB" id="A0A6P5SYQ2"/>
<protein>
    <submittedName>
        <fullName evidence="3">Uncharacterized protein LOC110761161 isoform X1</fullName>
    </submittedName>
</protein>
<feature type="compositionally biased region" description="Polar residues" evidence="1">
    <location>
        <begin position="32"/>
        <end position="48"/>
    </location>
</feature>